<evidence type="ECO:0000313" key="3">
    <source>
        <dbReference type="EMBL" id="GMH76547.1"/>
    </source>
</evidence>
<dbReference type="PROSITE" id="PS50011">
    <property type="entry name" value="PROTEIN_KINASE_DOM"/>
    <property type="match status" value="1"/>
</dbReference>
<feature type="domain" description="Protein kinase" evidence="2">
    <location>
        <begin position="50"/>
        <end position="330"/>
    </location>
</feature>
<dbReference type="Pfam" id="PF00069">
    <property type="entry name" value="Pkinase"/>
    <property type="match status" value="1"/>
</dbReference>
<evidence type="ECO:0000313" key="4">
    <source>
        <dbReference type="Proteomes" id="UP001165122"/>
    </source>
</evidence>
<gene>
    <name evidence="3" type="ORF">TrLO_g15988</name>
</gene>
<evidence type="ECO:0000259" key="2">
    <source>
        <dbReference type="PROSITE" id="PS50011"/>
    </source>
</evidence>
<organism evidence="3 4">
    <name type="scientific">Triparma laevis f. longispina</name>
    <dbReference type="NCBI Taxonomy" id="1714387"/>
    <lineage>
        <taxon>Eukaryota</taxon>
        <taxon>Sar</taxon>
        <taxon>Stramenopiles</taxon>
        <taxon>Ochrophyta</taxon>
        <taxon>Bolidophyceae</taxon>
        <taxon>Parmales</taxon>
        <taxon>Triparmaceae</taxon>
        <taxon>Triparma</taxon>
    </lineage>
</organism>
<dbReference type="PANTHER" id="PTHR44167:SF24">
    <property type="entry name" value="SERINE_THREONINE-PROTEIN KINASE CHK2"/>
    <property type="match status" value="1"/>
</dbReference>
<dbReference type="AlphaFoldDB" id="A0A9W7EF55"/>
<accession>A0A9W7EF55</accession>
<keyword evidence="4" id="KW-1185">Reference proteome</keyword>
<dbReference type="GO" id="GO:0005737">
    <property type="term" value="C:cytoplasm"/>
    <property type="evidence" value="ECO:0007669"/>
    <property type="project" value="TreeGrafter"/>
</dbReference>
<dbReference type="EMBL" id="BRXW01000767">
    <property type="protein sequence ID" value="GMH76547.1"/>
    <property type="molecule type" value="Genomic_DNA"/>
</dbReference>
<dbReference type="InterPro" id="IPR008271">
    <property type="entry name" value="Ser/Thr_kinase_AS"/>
</dbReference>
<dbReference type="PROSITE" id="PS00108">
    <property type="entry name" value="PROTEIN_KINASE_ST"/>
    <property type="match status" value="1"/>
</dbReference>
<evidence type="ECO:0000256" key="1">
    <source>
        <dbReference type="SAM" id="MobiDB-lite"/>
    </source>
</evidence>
<dbReference type="GO" id="GO:0005524">
    <property type="term" value="F:ATP binding"/>
    <property type="evidence" value="ECO:0007669"/>
    <property type="project" value="InterPro"/>
</dbReference>
<dbReference type="GO" id="GO:0005634">
    <property type="term" value="C:nucleus"/>
    <property type="evidence" value="ECO:0007669"/>
    <property type="project" value="TreeGrafter"/>
</dbReference>
<sequence>MRAAAAAFTQGFRRSSSAPNIDGGSDNPQGRDLVLPPGRQSSDKDVDKLYEKGEKIGEGRGEIFKAIELQSSEPCCLKILPRTLLTPSLLSSLRNESTITSTFPLQPHINLCVPIKILESRNRIVMEMDLCEGGDLMEFLLQTPTLKWLDGMQPLRIIPQLFRGVQYLHKNRVIHGDLKPDNILLTRKPLLKLRPGDSLATSPGCIYKICDFGDSFIIPEDAECVLLGGRKVGTKGYMSPEAWRGEIVGFESDVWSLGIVVYVVFVGGLPFEPEDEEATAKFYADPKKAFKQLPKWKRISRSVRKLISSMVVANRADRITIEEALEAECLPGRENL</sequence>
<dbReference type="Gene3D" id="1.10.510.10">
    <property type="entry name" value="Transferase(Phosphotransferase) domain 1"/>
    <property type="match status" value="1"/>
</dbReference>
<dbReference type="SMART" id="SM00220">
    <property type="entry name" value="S_TKc"/>
    <property type="match status" value="1"/>
</dbReference>
<protein>
    <recommendedName>
        <fullName evidence="2">Protein kinase domain-containing protein</fullName>
    </recommendedName>
</protein>
<reference evidence="4" key="1">
    <citation type="journal article" date="2023" name="Commun. Biol.">
        <title>Genome analysis of Parmales, the sister group of diatoms, reveals the evolutionary specialization of diatoms from phago-mixotrophs to photoautotrophs.</title>
        <authorList>
            <person name="Ban H."/>
            <person name="Sato S."/>
            <person name="Yoshikawa S."/>
            <person name="Yamada K."/>
            <person name="Nakamura Y."/>
            <person name="Ichinomiya M."/>
            <person name="Sato N."/>
            <person name="Blanc-Mathieu R."/>
            <person name="Endo H."/>
            <person name="Kuwata A."/>
            <person name="Ogata H."/>
        </authorList>
    </citation>
    <scope>NUCLEOTIDE SEQUENCE [LARGE SCALE GENOMIC DNA]</scope>
    <source>
        <strain evidence="4">NIES 3700</strain>
    </source>
</reference>
<dbReference type="SUPFAM" id="SSF56112">
    <property type="entry name" value="Protein kinase-like (PK-like)"/>
    <property type="match status" value="1"/>
</dbReference>
<dbReference type="OrthoDB" id="193931at2759"/>
<dbReference type="Proteomes" id="UP001165122">
    <property type="component" value="Unassembled WGS sequence"/>
</dbReference>
<proteinExistence type="predicted"/>
<name>A0A9W7EF55_9STRA</name>
<comment type="caution">
    <text evidence="3">The sequence shown here is derived from an EMBL/GenBank/DDBJ whole genome shotgun (WGS) entry which is preliminary data.</text>
</comment>
<dbReference type="InterPro" id="IPR011009">
    <property type="entry name" value="Kinase-like_dom_sf"/>
</dbReference>
<feature type="region of interest" description="Disordered" evidence="1">
    <location>
        <begin position="1"/>
        <end position="47"/>
    </location>
</feature>
<dbReference type="InterPro" id="IPR000719">
    <property type="entry name" value="Prot_kinase_dom"/>
</dbReference>
<dbReference type="GO" id="GO:0004674">
    <property type="term" value="F:protein serine/threonine kinase activity"/>
    <property type="evidence" value="ECO:0007669"/>
    <property type="project" value="TreeGrafter"/>
</dbReference>
<dbReference type="GO" id="GO:0044773">
    <property type="term" value="P:mitotic DNA damage checkpoint signaling"/>
    <property type="evidence" value="ECO:0007669"/>
    <property type="project" value="TreeGrafter"/>
</dbReference>
<dbReference type="PANTHER" id="PTHR44167">
    <property type="entry name" value="OVARIAN-SPECIFIC SERINE/THREONINE-PROTEIN KINASE LOK-RELATED"/>
    <property type="match status" value="1"/>
</dbReference>